<dbReference type="SUPFAM" id="SSF50630">
    <property type="entry name" value="Acid proteases"/>
    <property type="match status" value="1"/>
</dbReference>
<keyword evidence="2" id="KW-0378">Hydrolase</keyword>
<dbReference type="InterPro" id="IPR041489">
    <property type="entry name" value="PDZ_6"/>
</dbReference>
<dbReference type="SMART" id="SM00228">
    <property type="entry name" value="PDZ"/>
    <property type="match status" value="1"/>
</dbReference>
<dbReference type="Pfam" id="PF17820">
    <property type="entry name" value="PDZ_6"/>
    <property type="match status" value="1"/>
</dbReference>
<dbReference type="InterPro" id="IPR036034">
    <property type="entry name" value="PDZ_sf"/>
</dbReference>
<organism evidence="2 3">
    <name type="scientific">Geojedonia litorea</name>
    <dbReference type="NCBI Taxonomy" id="1268269"/>
    <lineage>
        <taxon>Bacteria</taxon>
        <taxon>Pseudomonadati</taxon>
        <taxon>Bacteroidota</taxon>
        <taxon>Flavobacteriia</taxon>
        <taxon>Flavobacteriales</taxon>
        <taxon>Flavobacteriaceae</taxon>
        <taxon>Geojedonia</taxon>
    </lineage>
</organism>
<dbReference type="Proteomes" id="UP001595953">
    <property type="component" value="Unassembled WGS sequence"/>
</dbReference>
<feature type="domain" description="PDZ" evidence="1">
    <location>
        <begin position="329"/>
        <end position="430"/>
    </location>
</feature>
<gene>
    <name evidence="2" type="ORF">ACFO5O_14150</name>
</gene>
<dbReference type="RefSeq" id="WP_387964883.1">
    <property type="nucleotide sequence ID" value="NZ_JBHSGP010000014.1"/>
</dbReference>
<keyword evidence="2" id="KW-0645">Protease</keyword>
<dbReference type="GO" id="GO:0008233">
    <property type="term" value="F:peptidase activity"/>
    <property type="evidence" value="ECO:0007669"/>
    <property type="project" value="UniProtKB-KW"/>
</dbReference>
<proteinExistence type="predicted"/>
<reference evidence="3" key="1">
    <citation type="journal article" date="2019" name="Int. J. Syst. Evol. Microbiol.">
        <title>The Global Catalogue of Microorganisms (GCM) 10K type strain sequencing project: providing services to taxonomists for standard genome sequencing and annotation.</title>
        <authorList>
            <consortium name="The Broad Institute Genomics Platform"/>
            <consortium name="The Broad Institute Genome Sequencing Center for Infectious Disease"/>
            <person name="Wu L."/>
            <person name="Ma J."/>
        </authorList>
    </citation>
    <scope>NUCLEOTIDE SEQUENCE [LARGE SCALE GENOMIC DNA]</scope>
    <source>
        <strain evidence="3">CCUG 63682</strain>
    </source>
</reference>
<evidence type="ECO:0000313" key="2">
    <source>
        <dbReference type="EMBL" id="MFC4723474.1"/>
    </source>
</evidence>
<name>A0ABV9N7K7_9FLAO</name>
<dbReference type="InterPro" id="IPR001478">
    <property type="entry name" value="PDZ"/>
</dbReference>
<sequence length="444" mass="50946">MTNKNLLIFLLISITFNVIGYSQSKFSLPRANSDKIRFQLIDNLIIIPVEINGVELSFLVDSGVSKPILFNITNTDSLQINQIETIYLRGLGGGEPIEAVKSRKNFFKIGKAININQDIYVVFDDLINFTPRLGVPVHGIIGFDLFKDFVVEINYKSKYLKLHRPETYKYKDCKKCEAFNLSFYNNKPYMEGEVTLDSSKIPVKLLIDTGSSDALWLFEDDNLGLSTHHNKYFVDFLGKGLSGNVYGKRSRVSSFNLKSFEFKKVNVAFPDSTSISYARKHQERNGSIAGEILKRFNIIMDYRSARITLKKNGNFRNAFHYNMSGIVLEQDGVRVVREKHSNKSYDNFGRSNEDNTVINLVETFRYNLKPAYRIVELRKGSPAELSGLMLDDVIISINNKEVHTLSLQEVNHFFRAGEGKRLKIRIERDFIPYTFQFTLEDPLK</sequence>
<dbReference type="EMBL" id="JBHSGP010000014">
    <property type="protein sequence ID" value="MFC4723474.1"/>
    <property type="molecule type" value="Genomic_DNA"/>
</dbReference>
<comment type="caution">
    <text evidence="2">The sequence shown here is derived from an EMBL/GenBank/DDBJ whole genome shotgun (WGS) entry which is preliminary data.</text>
</comment>
<dbReference type="Gene3D" id="2.40.70.10">
    <property type="entry name" value="Acid Proteases"/>
    <property type="match status" value="1"/>
</dbReference>
<dbReference type="InterPro" id="IPR021109">
    <property type="entry name" value="Peptidase_aspartic_dom_sf"/>
</dbReference>
<evidence type="ECO:0000313" key="3">
    <source>
        <dbReference type="Proteomes" id="UP001595953"/>
    </source>
</evidence>
<dbReference type="SUPFAM" id="SSF50156">
    <property type="entry name" value="PDZ domain-like"/>
    <property type="match status" value="1"/>
</dbReference>
<evidence type="ECO:0000259" key="1">
    <source>
        <dbReference type="SMART" id="SM00228"/>
    </source>
</evidence>
<dbReference type="Pfam" id="PF13650">
    <property type="entry name" value="Asp_protease_2"/>
    <property type="match status" value="1"/>
</dbReference>
<dbReference type="GO" id="GO:0006508">
    <property type="term" value="P:proteolysis"/>
    <property type="evidence" value="ECO:0007669"/>
    <property type="project" value="UniProtKB-KW"/>
</dbReference>
<protein>
    <submittedName>
        <fullName evidence="2">Aspartyl protease family protein</fullName>
    </submittedName>
</protein>
<keyword evidence="3" id="KW-1185">Reference proteome</keyword>
<accession>A0ABV9N7K7</accession>
<dbReference type="Gene3D" id="2.30.42.10">
    <property type="match status" value="1"/>
</dbReference>